<reference evidence="1 2" key="1">
    <citation type="journal article" date="2018" name="PLoS Genet.">
        <title>Population sequencing reveals clonal diversity and ancestral inbreeding in the grapevine cultivar Chardonnay.</title>
        <authorList>
            <person name="Roach M.J."/>
            <person name="Johnson D.L."/>
            <person name="Bohlmann J."/>
            <person name="van Vuuren H.J."/>
            <person name="Jones S.J."/>
            <person name="Pretorius I.S."/>
            <person name="Schmidt S.A."/>
            <person name="Borneman A.R."/>
        </authorList>
    </citation>
    <scope>NUCLEOTIDE SEQUENCE [LARGE SCALE GENOMIC DNA]</scope>
    <source>
        <strain evidence="2">cv. Chardonnay</strain>
        <tissue evidence="1">Leaf</tissue>
    </source>
</reference>
<organism evidence="1 2">
    <name type="scientific">Vitis vinifera</name>
    <name type="common">Grape</name>
    <dbReference type="NCBI Taxonomy" id="29760"/>
    <lineage>
        <taxon>Eukaryota</taxon>
        <taxon>Viridiplantae</taxon>
        <taxon>Streptophyta</taxon>
        <taxon>Embryophyta</taxon>
        <taxon>Tracheophyta</taxon>
        <taxon>Spermatophyta</taxon>
        <taxon>Magnoliopsida</taxon>
        <taxon>eudicotyledons</taxon>
        <taxon>Gunneridae</taxon>
        <taxon>Pentapetalae</taxon>
        <taxon>rosids</taxon>
        <taxon>Vitales</taxon>
        <taxon>Vitaceae</taxon>
        <taxon>Viteae</taxon>
        <taxon>Vitis</taxon>
    </lineage>
</organism>
<accession>A0A438DGZ5</accession>
<protein>
    <submittedName>
        <fullName evidence="1">Uncharacterized protein</fullName>
    </submittedName>
</protein>
<sequence length="79" mass="8870">MVLINAELSVYYVTKLATVPRIWARGHPWCKVRIKEMSTSDQCHPQPAQPNHKPFSPTNPPWSLGIVVLVTPHLKSSPS</sequence>
<dbReference type="EMBL" id="QGNW01001629">
    <property type="protein sequence ID" value="RVW34711.1"/>
    <property type="molecule type" value="Genomic_DNA"/>
</dbReference>
<evidence type="ECO:0000313" key="2">
    <source>
        <dbReference type="Proteomes" id="UP000288805"/>
    </source>
</evidence>
<name>A0A438DGZ5_VITVI</name>
<dbReference type="Proteomes" id="UP000288805">
    <property type="component" value="Unassembled WGS sequence"/>
</dbReference>
<gene>
    <name evidence="1" type="ORF">CK203_107121</name>
</gene>
<evidence type="ECO:0000313" key="1">
    <source>
        <dbReference type="EMBL" id="RVW34711.1"/>
    </source>
</evidence>
<proteinExistence type="predicted"/>
<dbReference type="AlphaFoldDB" id="A0A438DGZ5"/>
<comment type="caution">
    <text evidence="1">The sequence shown here is derived from an EMBL/GenBank/DDBJ whole genome shotgun (WGS) entry which is preliminary data.</text>
</comment>